<dbReference type="EMBL" id="HBIN01021995">
    <property type="protein sequence ID" value="CAE0446893.1"/>
    <property type="molecule type" value="Transcribed_RNA"/>
</dbReference>
<feature type="region of interest" description="Disordered" evidence="1">
    <location>
        <begin position="1"/>
        <end position="41"/>
    </location>
</feature>
<dbReference type="AlphaFoldDB" id="A0A7S3PQ52"/>
<feature type="region of interest" description="Disordered" evidence="1">
    <location>
        <begin position="869"/>
        <end position="896"/>
    </location>
</feature>
<reference evidence="2" key="1">
    <citation type="submission" date="2021-01" db="EMBL/GenBank/DDBJ databases">
        <authorList>
            <person name="Corre E."/>
            <person name="Pelletier E."/>
            <person name="Niang G."/>
            <person name="Scheremetjew M."/>
            <person name="Finn R."/>
            <person name="Kale V."/>
            <person name="Holt S."/>
            <person name="Cochrane G."/>
            <person name="Meng A."/>
            <person name="Brown T."/>
            <person name="Cohen L."/>
        </authorList>
    </citation>
    <scope>NUCLEOTIDE SEQUENCE</scope>
    <source>
        <strain evidence="2">GSBS06</strain>
    </source>
</reference>
<feature type="compositionally biased region" description="Basic and acidic residues" evidence="1">
    <location>
        <begin position="138"/>
        <end position="151"/>
    </location>
</feature>
<accession>A0A7S3PQ52</accession>
<name>A0A7S3PQ52_9STRA</name>
<proteinExistence type="predicted"/>
<evidence type="ECO:0000256" key="1">
    <source>
        <dbReference type="SAM" id="MobiDB-lite"/>
    </source>
</evidence>
<gene>
    <name evidence="2" type="ORF">ASTO00021_LOCUS16883</name>
</gene>
<organism evidence="2">
    <name type="scientific">Aplanochytrium stocchinoi</name>
    <dbReference type="NCBI Taxonomy" id="215587"/>
    <lineage>
        <taxon>Eukaryota</taxon>
        <taxon>Sar</taxon>
        <taxon>Stramenopiles</taxon>
        <taxon>Bigyra</taxon>
        <taxon>Labyrinthulomycetes</taxon>
        <taxon>Thraustochytrida</taxon>
        <taxon>Thraustochytriidae</taxon>
        <taxon>Aplanochytrium</taxon>
    </lineage>
</organism>
<feature type="region of interest" description="Disordered" evidence="1">
    <location>
        <begin position="134"/>
        <end position="166"/>
    </location>
</feature>
<sequence>MDTNPSILESASMAVPLPQSELEETTVTSTGGENGPQFGSQVDVDVSVNLKSEATENCFKPGKALLDETEALLAQTEALMLMNTGMDMDMDMDMHMDMHTGFPSINDNQSDNGDIVTPELQSPPHCLPFAVTASESESQPHTHMIDGKEDEYSSSLSEAGGSIGTGAEKTLMSRKSSDEIPFQCGISASASISSNSTMMRTLNLDDSVINNSPSSNAKGSGVSIPKVESGSGLSIFHQQSGVVCESNAAMDSNSLENSNSLEKSWYHCEQIPIPEPNLEKSVIICNGQKRQLNSFFDVKEMILRVMLSPSVANENIISTCTRSLREHGYVIKMHSKGCVVGAKDTSAPNANNNASNYNNNSTSIADMQRMKKLQEGVVRVVSDAAAQAAVAAKKIDDFVHKKTGKQYMSLASTFSSTSKAVPIHGLGNDTAVCIVGVEVETKDRVLMIGVNSGNVQDGSGTRTSIFTSIRTALNSAQFLHARVNSSTIGRVSKEKFSGFQLEAIGEIDENESSMSSQQQQNLSVSETDSVMSANLNEMYNNTLHQDYLRDLQASFRILCERDLGEYVRKLDLEVDNLEWNLARLMSLLSKAYNTYGVKLPSLKRCQPLTPPLFDIQNSVTMQEISHVVNQAMVQCNIGRERIGDTLEKIKASINERWQKQTEVRKVRKAEHCQLRIKIVDENTRALITYLRDNEFALKHRETADFAKKVNVPLIECGVVLAQVSALYKKKPGTVYATFSRLFFVSSFFFNYRTKEIFELEQYDRVKVIKELPTPLTMFGAGAMVLYANSTEKAKEVQKNEARIIIPSSSDLDRFSDLVLQILKIRKSEQKQEQQSSSSENPKSNSNFNILMDDQPKFDKDNIIPRAKANAKDNLNLANPGCDMSASTMLRPDEFEV</sequence>
<evidence type="ECO:0000313" key="2">
    <source>
        <dbReference type="EMBL" id="CAE0446893.1"/>
    </source>
</evidence>
<feature type="region of interest" description="Disordered" evidence="1">
    <location>
        <begin position="828"/>
        <end position="851"/>
    </location>
</feature>
<protein>
    <submittedName>
        <fullName evidence="2">Uncharacterized protein</fullName>
    </submittedName>
</protein>
<feature type="compositionally biased region" description="Low complexity" evidence="1">
    <location>
        <begin position="832"/>
        <end position="846"/>
    </location>
</feature>